<name>A0ABY5RZS8_9HYPH</name>
<accession>A0ABY5RZS8</accession>
<organism evidence="1 2">
    <name type="scientific">Microvirga terrae</name>
    <dbReference type="NCBI Taxonomy" id="2740529"/>
    <lineage>
        <taxon>Bacteria</taxon>
        <taxon>Pseudomonadati</taxon>
        <taxon>Pseudomonadota</taxon>
        <taxon>Alphaproteobacteria</taxon>
        <taxon>Hyphomicrobiales</taxon>
        <taxon>Methylobacteriaceae</taxon>
        <taxon>Microvirga</taxon>
    </lineage>
</organism>
<evidence type="ECO:0000313" key="1">
    <source>
        <dbReference type="EMBL" id="UVF22758.1"/>
    </source>
</evidence>
<evidence type="ECO:0000313" key="2">
    <source>
        <dbReference type="Proteomes" id="UP001017257"/>
    </source>
</evidence>
<proteinExistence type="predicted"/>
<keyword evidence="1" id="KW-0614">Plasmid</keyword>
<sequence length="106" mass="12484">MISTGEISTQAEWLAIRDGFPNKSSYREFRKRYHFNPGSRIILTGRPIDEVVRADNIHRRRIYEECFAYGRTVAQVNEMAKKLPGQAEYDADLFMGLYEDLIRFFE</sequence>
<protein>
    <submittedName>
        <fullName evidence="1">Uncharacterized protein</fullName>
    </submittedName>
</protein>
<gene>
    <name evidence="1" type="ORF">HPT29_027440</name>
</gene>
<dbReference type="EMBL" id="CP102847">
    <property type="protein sequence ID" value="UVF22758.1"/>
    <property type="molecule type" value="Genomic_DNA"/>
</dbReference>
<keyword evidence="2" id="KW-1185">Reference proteome</keyword>
<dbReference type="Proteomes" id="UP001017257">
    <property type="component" value="Plasmid pR24_2"/>
</dbReference>
<dbReference type="RefSeq" id="WP_173949820.1">
    <property type="nucleotide sequence ID" value="NZ_CP102847.1"/>
</dbReference>
<reference evidence="1" key="1">
    <citation type="submission" date="2022-08" db="EMBL/GenBank/DDBJ databases">
        <title>Microvirga terrae sp. nov., isolated from soil.</title>
        <authorList>
            <person name="Kim K.H."/>
            <person name="Seo Y.L."/>
            <person name="Kim J.M."/>
            <person name="Lee J.K."/>
            <person name="Han D.M."/>
            <person name="Jeon C.O."/>
        </authorList>
    </citation>
    <scope>NUCLEOTIDE SEQUENCE</scope>
    <source>
        <strain evidence="1">R24</strain>
        <plasmid evidence="1">pR24_2</plasmid>
    </source>
</reference>
<geneLocation type="plasmid" evidence="1 2">
    <name>pR24_2</name>
</geneLocation>